<comment type="caution">
    <text evidence="11">The sequence shown here is derived from an EMBL/GenBank/DDBJ whole genome shotgun (WGS) entry which is preliminary data.</text>
</comment>
<keyword evidence="6" id="KW-0131">Cell cycle</keyword>
<dbReference type="EMBL" id="WNJQ01000003">
    <property type="protein sequence ID" value="MBC9825296.1"/>
    <property type="molecule type" value="Genomic_DNA"/>
</dbReference>
<dbReference type="InterPro" id="IPR007838">
    <property type="entry name" value="Cell_div_ZapA-like"/>
</dbReference>
<evidence type="ECO:0000313" key="12">
    <source>
        <dbReference type="Proteomes" id="UP000638836"/>
    </source>
</evidence>
<dbReference type="GO" id="GO:0051301">
    <property type="term" value="P:cell division"/>
    <property type="evidence" value="ECO:0007669"/>
    <property type="project" value="UniProtKB-KW"/>
</dbReference>
<evidence type="ECO:0000256" key="10">
    <source>
        <dbReference type="SAM" id="Coils"/>
    </source>
</evidence>
<evidence type="ECO:0000256" key="7">
    <source>
        <dbReference type="ARBA" id="ARBA00024910"/>
    </source>
</evidence>
<evidence type="ECO:0000256" key="3">
    <source>
        <dbReference type="ARBA" id="ARBA00022490"/>
    </source>
</evidence>
<keyword evidence="10" id="KW-0175">Coiled coil</keyword>
<comment type="subunit">
    <text evidence="8">Homodimer. Interacts with FtsZ.</text>
</comment>
<keyword evidence="12" id="KW-1185">Reference proteome</keyword>
<reference evidence="11 12" key="1">
    <citation type="journal article" date="2020" name="Microorganisms">
        <title>New Insight into Antimicrobial Compounds from Food and Marine-Sourced Carnobacterium Species through Phenotype and Genome Analyses.</title>
        <authorList>
            <person name="Begrem S."/>
            <person name="Ivaniuk F."/>
            <person name="Gigout-Chevalier F."/>
            <person name="Kolypczuk L."/>
            <person name="Bonnetot S."/>
            <person name="Leroi F."/>
            <person name="Grovel O."/>
            <person name="Delbarre-Ladrat C."/>
            <person name="Passerini D."/>
        </authorList>
    </citation>
    <scope>NUCLEOTIDE SEQUENCE [LARGE SCALE GENOMIC DNA]</scope>
    <source>
        <strain evidence="11 12">MIP2551</strain>
    </source>
</reference>
<dbReference type="Proteomes" id="UP000638836">
    <property type="component" value="Unassembled WGS sequence"/>
</dbReference>
<gene>
    <name evidence="11" type="primary">zapA</name>
    <name evidence="11" type="ORF">GLO26_05540</name>
</gene>
<keyword evidence="3" id="KW-0963">Cytoplasm</keyword>
<dbReference type="InterPro" id="IPR036192">
    <property type="entry name" value="Cell_div_ZapA-like_sf"/>
</dbReference>
<dbReference type="PANTHER" id="PTHR34981">
    <property type="entry name" value="CELL DIVISION PROTEIN ZAPA"/>
    <property type="match status" value="1"/>
</dbReference>
<evidence type="ECO:0000256" key="8">
    <source>
        <dbReference type="ARBA" id="ARBA00026068"/>
    </source>
</evidence>
<dbReference type="Pfam" id="PF05164">
    <property type="entry name" value="ZapA"/>
    <property type="match status" value="1"/>
</dbReference>
<evidence type="ECO:0000256" key="1">
    <source>
        <dbReference type="ARBA" id="ARBA00004496"/>
    </source>
</evidence>
<protein>
    <recommendedName>
        <fullName evidence="2">Cell division protein ZapA</fullName>
    </recommendedName>
    <alternativeName>
        <fullName evidence="9">Z ring-associated protein ZapA</fullName>
    </alternativeName>
</protein>
<evidence type="ECO:0000256" key="5">
    <source>
        <dbReference type="ARBA" id="ARBA00023210"/>
    </source>
</evidence>
<sequence length="98" mass="11321">MSKGKIRYKTTIAGRPYTIIGARPEEHMRSVSKMVNEQMQQIESLSKGLDPERRAVLVAVNAVSDQIEMQIKLEDMQKRVEELEKKLEKDQEMKTSDN</sequence>
<dbReference type="PANTHER" id="PTHR34981:SF1">
    <property type="entry name" value="CELL DIVISION PROTEIN ZAPA"/>
    <property type="match status" value="1"/>
</dbReference>
<feature type="coiled-coil region" evidence="10">
    <location>
        <begin position="66"/>
        <end position="93"/>
    </location>
</feature>
<organism evidence="11 12">
    <name type="scientific">Carnobacterium inhibens</name>
    <dbReference type="NCBI Taxonomy" id="147709"/>
    <lineage>
        <taxon>Bacteria</taxon>
        <taxon>Bacillati</taxon>
        <taxon>Bacillota</taxon>
        <taxon>Bacilli</taxon>
        <taxon>Lactobacillales</taxon>
        <taxon>Carnobacteriaceae</taxon>
        <taxon>Carnobacterium</taxon>
    </lineage>
</organism>
<dbReference type="RefSeq" id="WP_023177107.1">
    <property type="nucleotide sequence ID" value="NZ_JAMAYM010000003.1"/>
</dbReference>
<dbReference type="SUPFAM" id="SSF102829">
    <property type="entry name" value="Cell division protein ZapA-like"/>
    <property type="match status" value="1"/>
</dbReference>
<evidence type="ECO:0000256" key="4">
    <source>
        <dbReference type="ARBA" id="ARBA00022618"/>
    </source>
</evidence>
<comment type="function">
    <text evidence="7">Activator of cell division through the inhibition of FtsZ GTPase activity, therefore promoting FtsZ assembly into bundles of protofilaments necessary for the formation of the division Z ring. It is recruited early at mid-cell but it is not essential for cell division.</text>
</comment>
<dbReference type="Gene3D" id="6.10.250.790">
    <property type="match status" value="1"/>
</dbReference>
<comment type="subcellular location">
    <subcellularLocation>
        <location evidence="1">Cytoplasm</location>
    </subcellularLocation>
</comment>
<name>A0ABR7TD73_9LACT</name>
<evidence type="ECO:0000256" key="6">
    <source>
        <dbReference type="ARBA" id="ARBA00023306"/>
    </source>
</evidence>
<proteinExistence type="predicted"/>
<accession>A0ABR7TD73</accession>
<evidence type="ECO:0000313" key="11">
    <source>
        <dbReference type="EMBL" id="MBC9825296.1"/>
    </source>
</evidence>
<dbReference type="InterPro" id="IPR053712">
    <property type="entry name" value="Bac_CellDiv_Activator"/>
</dbReference>
<evidence type="ECO:0000256" key="9">
    <source>
        <dbReference type="ARBA" id="ARBA00033158"/>
    </source>
</evidence>
<keyword evidence="4 11" id="KW-0132">Cell division</keyword>
<evidence type="ECO:0000256" key="2">
    <source>
        <dbReference type="ARBA" id="ARBA00015195"/>
    </source>
</evidence>
<keyword evidence="5" id="KW-0717">Septation</keyword>